<dbReference type="Proteomes" id="UP000077002">
    <property type="component" value="Unassembled WGS sequence"/>
</dbReference>
<sequence>MLTVARPQDEITAWWCSGQNTSSTSIAADAYARAVEYFERALAETPSERAWIRGQTSLEDVKKTVERARDSYDDRSEPHARTKRWIGAFAANMARYGAVLDILANADPLHAGLAWGAVKFIFAGVSNYSQHAEELAKALAHIGDVLPRIRVELALYNTPQMKEAVAQLYAHIMLFLQRAVTWYTANRTRRALKAVFRPSQLPFQETVADIELCAKNVELIASTAGRAEIRGQSFVLEEQIVRQRQIEQRLLDMQAQLELVSISSQKHEQSLQQLIQHTMNSHNLLKAVKLDVGDSKAILSRVQVSSIIQALRPAKPPEDILRICQSFSRRRVSWQQNDRATMVTIKCLKEWTRLPRSSMLIVRSAPQALQRTLAMVVEVTTLLKSSSYPIFWCISDPGESKKAIVVSDVLRSLIFQAFQQDPSIPSREPRLGDVSSYERQHSLDEWASMATLVFSKIPRCFVLVATEDLCRRKGSSLESPNKLYATLNAVFEGASRDGCIMKLLLVTSGSFKVAYPDPQGRGQIVVTMTSPVPAARRLPRPRANGAALGRAISVIRSR</sequence>
<evidence type="ECO:0000313" key="3">
    <source>
        <dbReference type="Proteomes" id="UP000077002"/>
    </source>
</evidence>
<feature type="domain" description="DUF7708" evidence="1">
    <location>
        <begin position="84"/>
        <end position="229"/>
    </location>
</feature>
<keyword evidence="3" id="KW-1185">Reference proteome</keyword>
<protein>
    <recommendedName>
        <fullName evidence="1">DUF7708 domain-containing protein</fullName>
    </recommendedName>
</protein>
<accession>A0A177EZJ2</accession>
<gene>
    <name evidence="2" type="ORF">AYO21_08331</name>
</gene>
<dbReference type="EMBL" id="LVKK01000071">
    <property type="protein sequence ID" value="OAG37477.1"/>
    <property type="molecule type" value="Genomic_DNA"/>
</dbReference>
<organism evidence="2 3">
    <name type="scientific">Fonsecaea monophora</name>
    <dbReference type="NCBI Taxonomy" id="254056"/>
    <lineage>
        <taxon>Eukaryota</taxon>
        <taxon>Fungi</taxon>
        <taxon>Dikarya</taxon>
        <taxon>Ascomycota</taxon>
        <taxon>Pezizomycotina</taxon>
        <taxon>Eurotiomycetes</taxon>
        <taxon>Chaetothyriomycetidae</taxon>
        <taxon>Chaetothyriales</taxon>
        <taxon>Herpotrichiellaceae</taxon>
        <taxon>Fonsecaea</taxon>
    </lineage>
</organism>
<dbReference type="AlphaFoldDB" id="A0A177EZJ2"/>
<name>A0A177EZJ2_9EURO</name>
<proteinExistence type="predicted"/>
<dbReference type="InterPro" id="IPR056125">
    <property type="entry name" value="DUF7708"/>
</dbReference>
<reference evidence="2 3" key="1">
    <citation type="submission" date="2016-03" db="EMBL/GenBank/DDBJ databases">
        <title>Draft genome sequence of the Fonsecaea monophora CBS 269.37.</title>
        <authorList>
            <person name="Bombassaro A."/>
            <person name="Vinicius W.A."/>
            <person name="De Hoog S."/>
            <person name="Sun J."/>
            <person name="Souza E.M."/>
            <person name="Raittz R.T."/>
            <person name="Costa F."/>
            <person name="Leao A.C."/>
            <person name="Tadra-Sfeir M.Z."/>
            <person name="Baura V."/>
            <person name="Balsanelli E."/>
            <person name="Pedrosa F.O."/>
            <person name="Moreno L.F."/>
            <person name="Steffens M.B."/>
            <person name="Xi L."/>
            <person name="Bocca A.L."/>
            <person name="Felipe M.S."/>
            <person name="Teixeira M."/>
            <person name="Telles Filho F.Q."/>
            <person name="Azevedo C.M."/>
            <person name="Gomes R."/>
            <person name="Vicente V.A."/>
        </authorList>
    </citation>
    <scope>NUCLEOTIDE SEQUENCE [LARGE SCALE GENOMIC DNA]</scope>
    <source>
        <strain evidence="2 3">CBS 269.37</strain>
    </source>
</reference>
<evidence type="ECO:0000313" key="2">
    <source>
        <dbReference type="EMBL" id="OAG37477.1"/>
    </source>
</evidence>
<dbReference type="RefSeq" id="XP_022509429.1">
    <property type="nucleotide sequence ID" value="XM_022658276.1"/>
</dbReference>
<dbReference type="Pfam" id="PF24809">
    <property type="entry name" value="DUF7708"/>
    <property type="match status" value="1"/>
</dbReference>
<dbReference type="GeneID" id="34603476"/>
<evidence type="ECO:0000259" key="1">
    <source>
        <dbReference type="Pfam" id="PF24809"/>
    </source>
</evidence>
<dbReference type="OrthoDB" id="61900at2759"/>
<comment type="caution">
    <text evidence="2">The sequence shown here is derived from an EMBL/GenBank/DDBJ whole genome shotgun (WGS) entry which is preliminary data.</text>
</comment>